<sequence>MNAPLVGIMTSKKNEYSLAGNLNLFISIQKELLLRGARSFVFSFEDVKDDARILGYIFSVDKQEWHRKMMPLPDIVYNRIPFRHSEQTTQFQKCVQVFKDHHIPMFNPGFIDKYDLFLLLSSSKKLKKYLPETILIDSVDTLEKFYLDHNDIYIKPRMLSKGKNIYRLNRDLILELHNQKITFSNFNDFWSEFGEMFCGGFIAQPTIQPTIVEGNRFDFRILSHWSEVEKNYKVTGIGIRATNEFNLTTHLINGGFIMPYEKIQEPKHDRFISALVKEVGRILSKQLGFWGEFSIDAGVDTEGNYVIYEVNSKPMSFDEEEIERKRIIYLCDLFFQLTGWED</sequence>
<dbReference type="AlphaFoldDB" id="A0A9C7GC39"/>
<dbReference type="Pfam" id="PF14398">
    <property type="entry name" value="ATPgrasp_YheCD"/>
    <property type="match status" value="1"/>
</dbReference>
<name>A0A9C7GC39_9BACI</name>
<evidence type="ECO:0000313" key="2">
    <source>
        <dbReference type="Proteomes" id="UP000789845"/>
    </source>
</evidence>
<dbReference type="Proteomes" id="UP000789845">
    <property type="component" value="Unassembled WGS sequence"/>
</dbReference>
<dbReference type="SUPFAM" id="SSF56059">
    <property type="entry name" value="Glutathione synthetase ATP-binding domain-like"/>
    <property type="match status" value="1"/>
</dbReference>
<dbReference type="EMBL" id="CAKJTG010000020">
    <property type="protein sequence ID" value="CAG9609503.1"/>
    <property type="molecule type" value="Genomic_DNA"/>
</dbReference>
<reference evidence="1" key="1">
    <citation type="submission" date="2021-10" db="EMBL/GenBank/DDBJ databases">
        <authorList>
            <person name="Criscuolo A."/>
        </authorList>
    </citation>
    <scope>NUCLEOTIDE SEQUENCE</scope>
    <source>
        <strain evidence="1">CIP111885</strain>
    </source>
</reference>
<gene>
    <name evidence="1" type="primary">yheD_3</name>
    <name evidence="1" type="ORF">NEOCIP111885_03245</name>
</gene>
<keyword evidence="2" id="KW-1185">Reference proteome</keyword>
<accession>A0A9C7GC39</accession>
<protein>
    <submittedName>
        <fullName evidence="1">Endospore coat-associated protein YheD</fullName>
    </submittedName>
</protein>
<organism evidence="1 2">
    <name type="scientific">Pseudoneobacillus rhizosphaerae</name>
    <dbReference type="NCBI Taxonomy" id="2880968"/>
    <lineage>
        <taxon>Bacteria</taxon>
        <taxon>Bacillati</taxon>
        <taxon>Bacillota</taxon>
        <taxon>Bacilli</taxon>
        <taxon>Bacillales</taxon>
        <taxon>Bacillaceae</taxon>
        <taxon>Pseudoneobacillus</taxon>
    </lineage>
</organism>
<comment type="caution">
    <text evidence="1">The sequence shown here is derived from an EMBL/GenBank/DDBJ whole genome shotgun (WGS) entry which is preliminary data.</text>
</comment>
<dbReference type="RefSeq" id="WP_230497733.1">
    <property type="nucleotide sequence ID" value="NZ_CAKJTG010000020.1"/>
</dbReference>
<evidence type="ECO:0000313" key="1">
    <source>
        <dbReference type="EMBL" id="CAG9609503.1"/>
    </source>
</evidence>
<proteinExistence type="predicted"/>
<dbReference type="InterPro" id="IPR026838">
    <property type="entry name" value="YheC/D"/>
</dbReference>